<organism evidence="2 3">
    <name type="scientific">Platysternon megacephalum</name>
    <name type="common">big-headed turtle</name>
    <dbReference type="NCBI Taxonomy" id="55544"/>
    <lineage>
        <taxon>Eukaryota</taxon>
        <taxon>Metazoa</taxon>
        <taxon>Chordata</taxon>
        <taxon>Craniata</taxon>
        <taxon>Vertebrata</taxon>
        <taxon>Euteleostomi</taxon>
        <taxon>Archelosauria</taxon>
        <taxon>Testudinata</taxon>
        <taxon>Testudines</taxon>
        <taxon>Cryptodira</taxon>
        <taxon>Durocryptodira</taxon>
        <taxon>Testudinoidea</taxon>
        <taxon>Platysternidae</taxon>
        <taxon>Platysternon</taxon>
    </lineage>
</organism>
<keyword evidence="3" id="KW-1185">Reference proteome</keyword>
<accession>A0A4D9DS23</accession>
<evidence type="ECO:0000313" key="2">
    <source>
        <dbReference type="EMBL" id="TFJ97642.1"/>
    </source>
</evidence>
<keyword evidence="2" id="KW-0808">Transferase</keyword>
<dbReference type="GO" id="GO:0016740">
    <property type="term" value="F:transferase activity"/>
    <property type="evidence" value="ECO:0007669"/>
    <property type="project" value="UniProtKB-KW"/>
</dbReference>
<reference evidence="2 3" key="1">
    <citation type="submission" date="2019-04" db="EMBL/GenBank/DDBJ databases">
        <title>Draft genome of the big-headed turtle Platysternon megacephalum.</title>
        <authorList>
            <person name="Gong S."/>
        </authorList>
    </citation>
    <scope>NUCLEOTIDE SEQUENCE [LARGE SCALE GENOMIC DNA]</scope>
    <source>
        <strain evidence="2">DO16091913</strain>
        <tissue evidence="2">Muscle</tissue>
    </source>
</reference>
<reference evidence="2 3" key="2">
    <citation type="submission" date="2019-04" db="EMBL/GenBank/DDBJ databases">
        <title>The genome sequence of big-headed turtle.</title>
        <authorList>
            <person name="Gong S."/>
        </authorList>
    </citation>
    <scope>NUCLEOTIDE SEQUENCE [LARGE SCALE GENOMIC DNA]</scope>
    <source>
        <strain evidence="2">DO16091913</strain>
        <tissue evidence="2">Muscle</tissue>
    </source>
</reference>
<gene>
    <name evidence="2" type="ORF">DR999_PMT20496</name>
</gene>
<evidence type="ECO:0000256" key="1">
    <source>
        <dbReference type="SAM" id="MobiDB-lite"/>
    </source>
</evidence>
<dbReference type="AlphaFoldDB" id="A0A4D9DS23"/>
<comment type="caution">
    <text evidence="2">The sequence shown here is derived from an EMBL/GenBank/DDBJ whole genome shotgun (WGS) entry which is preliminary data.</text>
</comment>
<feature type="region of interest" description="Disordered" evidence="1">
    <location>
        <begin position="1"/>
        <end position="118"/>
    </location>
</feature>
<dbReference type="EMBL" id="QXTE01000472">
    <property type="protein sequence ID" value="TFJ97642.1"/>
    <property type="molecule type" value="Genomic_DNA"/>
</dbReference>
<evidence type="ECO:0000313" key="3">
    <source>
        <dbReference type="Proteomes" id="UP000297703"/>
    </source>
</evidence>
<sequence length="118" mass="12324">MSHARSSQLAEPLAGLGGALGSAPGHPRTQLKDWDSHAKASRHTKHTGKHGPEGGVMAAQPLPGWDMGAWEPTRYPRGAGTRQSPGSPKGLSDQPSQRPLHTGPPSPSFPRATRAKGS</sequence>
<name>A0A4D9DS23_9SAUR</name>
<protein>
    <submittedName>
        <fullName evidence="2">Diamine acetyltransferase 2-like</fullName>
    </submittedName>
</protein>
<dbReference type="Proteomes" id="UP000297703">
    <property type="component" value="Unassembled WGS sequence"/>
</dbReference>
<proteinExistence type="predicted"/>
<feature type="compositionally biased region" description="Basic residues" evidence="1">
    <location>
        <begin position="39"/>
        <end position="49"/>
    </location>
</feature>